<keyword evidence="1" id="KW-0175">Coiled coil</keyword>
<accession>A0A9N9IRH4</accession>
<feature type="region of interest" description="Disordered" evidence="2">
    <location>
        <begin position="1"/>
        <end position="48"/>
    </location>
</feature>
<reference evidence="3" key="1">
    <citation type="submission" date="2021-06" db="EMBL/GenBank/DDBJ databases">
        <authorList>
            <person name="Kallberg Y."/>
            <person name="Tangrot J."/>
            <person name="Rosling A."/>
        </authorList>
    </citation>
    <scope>NUCLEOTIDE SEQUENCE</scope>
    <source>
        <strain evidence="3">UK204</strain>
    </source>
</reference>
<gene>
    <name evidence="3" type="ORF">FCALED_LOCUS15891</name>
</gene>
<name>A0A9N9IRH4_9GLOM</name>
<protein>
    <submittedName>
        <fullName evidence="3">1480_t:CDS:1</fullName>
    </submittedName>
</protein>
<feature type="coiled-coil region" evidence="1">
    <location>
        <begin position="53"/>
        <end position="100"/>
    </location>
</feature>
<dbReference type="Proteomes" id="UP000789570">
    <property type="component" value="Unassembled WGS sequence"/>
</dbReference>
<organism evidence="3 4">
    <name type="scientific">Funneliformis caledonium</name>
    <dbReference type="NCBI Taxonomy" id="1117310"/>
    <lineage>
        <taxon>Eukaryota</taxon>
        <taxon>Fungi</taxon>
        <taxon>Fungi incertae sedis</taxon>
        <taxon>Mucoromycota</taxon>
        <taxon>Glomeromycotina</taxon>
        <taxon>Glomeromycetes</taxon>
        <taxon>Glomerales</taxon>
        <taxon>Glomeraceae</taxon>
        <taxon>Funneliformis</taxon>
    </lineage>
</organism>
<evidence type="ECO:0000313" key="4">
    <source>
        <dbReference type="Proteomes" id="UP000789570"/>
    </source>
</evidence>
<dbReference type="AlphaFoldDB" id="A0A9N9IRH4"/>
<proteinExistence type="predicted"/>
<feature type="non-terminal residue" evidence="3">
    <location>
        <position position="100"/>
    </location>
</feature>
<dbReference type="EMBL" id="CAJVPQ010016170">
    <property type="protein sequence ID" value="CAG8744912.1"/>
    <property type="molecule type" value="Genomic_DNA"/>
</dbReference>
<feature type="non-terminal residue" evidence="3">
    <location>
        <position position="1"/>
    </location>
</feature>
<comment type="caution">
    <text evidence="3">The sequence shown here is derived from an EMBL/GenBank/DDBJ whole genome shotgun (WGS) entry which is preliminary data.</text>
</comment>
<evidence type="ECO:0000313" key="3">
    <source>
        <dbReference type="EMBL" id="CAG8744912.1"/>
    </source>
</evidence>
<keyword evidence="4" id="KW-1185">Reference proteome</keyword>
<sequence length="100" mass="11992">KRYDKRCYNTIKVHNKNDIPNTHQDRKSKNNTDSKIHQRKKQNPPKRNNLEVVILLENEYKERNDELLKLEIEERKALKERSIKARVAEAEARILEAKSE</sequence>
<evidence type="ECO:0000256" key="2">
    <source>
        <dbReference type="SAM" id="MobiDB-lite"/>
    </source>
</evidence>
<feature type="compositionally biased region" description="Basic and acidic residues" evidence="2">
    <location>
        <begin position="23"/>
        <end position="36"/>
    </location>
</feature>
<evidence type="ECO:0000256" key="1">
    <source>
        <dbReference type="SAM" id="Coils"/>
    </source>
</evidence>